<dbReference type="InterPro" id="IPR005061">
    <property type="entry name" value="Ist1"/>
</dbReference>
<evidence type="ECO:0000256" key="1">
    <source>
        <dbReference type="ARBA" id="ARBA00005536"/>
    </source>
</evidence>
<dbReference type="OrthoDB" id="29853at2759"/>
<proteinExistence type="inferred from homology"/>
<feature type="compositionally biased region" description="Low complexity" evidence="2">
    <location>
        <begin position="350"/>
        <end position="365"/>
    </location>
</feature>
<dbReference type="InterPro" id="IPR042277">
    <property type="entry name" value="IST1-like"/>
</dbReference>
<evidence type="ECO:0000313" key="4">
    <source>
        <dbReference type="Proteomes" id="UP000036987"/>
    </source>
</evidence>
<reference evidence="4" key="1">
    <citation type="journal article" date="2016" name="Nature">
        <title>The genome of the seagrass Zostera marina reveals angiosperm adaptation to the sea.</title>
        <authorList>
            <person name="Olsen J.L."/>
            <person name="Rouze P."/>
            <person name="Verhelst B."/>
            <person name="Lin Y.-C."/>
            <person name="Bayer T."/>
            <person name="Collen J."/>
            <person name="Dattolo E."/>
            <person name="De Paoli E."/>
            <person name="Dittami S."/>
            <person name="Maumus F."/>
            <person name="Michel G."/>
            <person name="Kersting A."/>
            <person name="Lauritano C."/>
            <person name="Lohaus R."/>
            <person name="Toepel M."/>
            <person name="Tonon T."/>
            <person name="Vanneste K."/>
            <person name="Amirebrahimi M."/>
            <person name="Brakel J."/>
            <person name="Bostroem C."/>
            <person name="Chovatia M."/>
            <person name="Grimwood J."/>
            <person name="Jenkins J.W."/>
            <person name="Jueterbock A."/>
            <person name="Mraz A."/>
            <person name="Stam W.T."/>
            <person name="Tice H."/>
            <person name="Bornberg-Bauer E."/>
            <person name="Green P.J."/>
            <person name="Pearson G.A."/>
            <person name="Procaccini G."/>
            <person name="Duarte C.M."/>
            <person name="Schmutz J."/>
            <person name="Reusch T.B.H."/>
            <person name="Van de Peer Y."/>
        </authorList>
    </citation>
    <scope>NUCLEOTIDE SEQUENCE [LARGE SCALE GENOMIC DNA]</scope>
    <source>
        <strain evidence="4">cv. Finnish</strain>
    </source>
</reference>
<comment type="similarity">
    <text evidence="1">Belongs to the IST1 family.</text>
</comment>
<dbReference type="PANTHER" id="PTHR12161">
    <property type="entry name" value="IST1 FAMILY MEMBER"/>
    <property type="match status" value="1"/>
</dbReference>
<sequence length="501" mass="56269">MVVLELPLQVCSRKRSMRDWRFFSEQALNHPNGITILPLSHALHFLFIYDRFLLLFSKTELKLTTARIKLLRNRREAQIRMMRRDIAALLKSGQETTARIRVEHVIREEKTLQANDIIELFCELLVTRLSILTKQRDCPADLKEGISSLIFASPRCSEIPELLRIRDNFEKKYGKDFVSAAIDLRPNSSVNRTLIEKLSARTPTGEVKLKILKEIAKEYQVDWDVTDTEHELLKPSAELLDGPRSFGNSTTTPTKPVLASTTATMPVMPSSTATMPVMLSTTVPMQPEWKSTKIPNNNAVITAKAAMELAEKAVEIAHTAAQFLNNQTSSATQHFTGFVGTQEKQQQQRSSSVNSNSSNHSVTSTLPNRNFTDVSSDGDSYKPPLPPAAEEVRVDRRKKNNENNENLGNVDSVISFDKSDGFESSGCYGNEGGGGGFEFEDFESRPPLQSHNDFTASDEDRNTTDDLNVVEHGSNSRVHPKLPDYEKLTARFESLKLRRLS</sequence>
<dbReference type="EMBL" id="LFYR01001173">
    <property type="protein sequence ID" value="KMZ64199.1"/>
    <property type="molecule type" value="Genomic_DNA"/>
</dbReference>
<protein>
    <submittedName>
        <fullName evidence="3">Regulator of Vps4 activity in the MVB pathway protein</fullName>
    </submittedName>
</protein>
<comment type="caution">
    <text evidence="3">The sequence shown here is derived from an EMBL/GenBank/DDBJ whole genome shotgun (WGS) entry which is preliminary data.</text>
</comment>
<name>A0A0K9P5D0_ZOSMR</name>
<dbReference type="GO" id="GO:0008104">
    <property type="term" value="P:intracellular protein localization"/>
    <property type="evidence" value="ECO:0000318"/>
    <property type="project" value="GO_Central"/>
</dbReference>
<accession>A0A0K9P5D0</accession>
<dbReference type="Gene3D" id="1.20.1260.60">
    <property type="entry name" value="Vacuolar protein sorting-associated protein Ist1"/>
    <property type="match status" value="1"/>
</dbReference>
<evidence type="ECO:0000313" key="3">
    <source>
        <dbReference type="EMBL" id="KMZ64199.1"/>
    </source>
</evidence>
<dbReference type="Pfam" id="PF03398">
    <property type="entry name" value="Ist1"/>
    <property type="match status" value="1"/>
</dbReference>
<evidence type="ECO:0000256" key="2">
    <source>
        <dbReference type="SAM" id="MobiDB-lite"/>
    </source>
</evidence>
<dbReference type="PANTHER" id="PTHR12161:SF55">
    <property type="entry name" value="REGULATOR OF VPS4 ACTIVITY IN THE MVB PATHWAY PROTEIN"/>
    <property type="match status" value="1"/>
</dbReference>
<dbReference type="AlphaFoldDB" id="A0A0K9P5D0"/>
<dbReference type="Proteomes" id="UP000036987">
    <property type="component" value="Unassembled WGS sequence"/>
</dbReference>
<dbReference type="FunFam" id="1.20.1260.60:FF:000003">
    <property type="entry name" value="IST1-like protein isoform A"/>
    <property type="match status" value="1"/>
</dbReference>
<gene>
    <name evidence="3" type="ORF">ZOSMA_37G00790</name>
</gene>
<feature type="region of interest" description="Disordered" evidence="2">
    <location>
        <begin position="427"/>
        <end position="482"/>
    </location>
</feature>
<dbReference type="GO" id="GO:0015031">
    <property type="term" value="P:protein transport"/>
    <property type="evidence" value="ECO:0007669"/>
    <property type="project" value="InterPro"/>
</dbReference>
<organism evidence="3 4">
    <name type="scientific">Zostera marina</name>
    <name type="common">Eelgrass</name>
    <dbReference type="NCBI Taxonomy" id="29655"/>
    <lineage>
        <taxon>Eukaryota</taxon>
        <taxon>Viridiplantae</taxon>
        <taxon>Streptophyta</taxon>
        <taxon>Embryophyta</taxon>
        <taxon>Tracheophyta</taxon>
        <taxon>Spermatophyta</taxon>
        <taxon>Magnoliopsida</taxon>
        <taxon>Liliopsida</taxon>
        <taxon>Zosteraceae</taxon>
        <taxon>Zostera</taxon>
    </lineage>
</organism>
<keyword evidence="4" id="KW-1185">Reference proteome</keyword>
<feature type="compositionally biased region" description="Polar residues" evidence="2">
    <location>
        <begin position="366"/>
        <end position="378"/>
    </location>
</feature>
<dbReference type="STRING" id="29655.A0A0K9P5D0"/>
<feature type="region of interest" description="Disordered" evidence="2">
    <location>
        <begin position="340"/>
        <end position="412"/>
    </location>
</feature>